<dbReference type="Pfam" id="PF04967">
    <property type="entry name" value="HTH_10"/>
    <property type="match status" value="1"/>
</dbReference>
<evidence type="ECO:0000259" key="3">
    <source>
        <dbReference type="Pfam" id="PF04967"/>
    </source>
</evidence>
<sequence length="210" mass="22293">MREADLHIPESSFEAMGIGDLLSLTRAAGLVELQELSCRGGGAVIQSTVETRYDEAALDDLDYVETWTHIAARDDAHVYVISFTAPDVPDAVGDAAEALIGTCEPSVGADGATMSLVGPQTAIAQLVTEYESAGVSPDLQGLTDHTGTASPLADLTERQREVIETAWEMGYYDVPRSVSTDAVAAELALDASTVTEHLQRAERNLLSTLL</sequence>
<keyword evidence="5" id="KW-1185">Reference proteome</keyword>
<dbReference type="EMBL" id="RKLU01000004">
    <property type="protein sequence ID" value="TQQ79800.1"/>
    <property type="molecule type" value="Genomic_DNA"/>
</dbReference>
<protein>
    <submittedName>
        <fullName evidence="4">Helix-turn-helix domain-containing protein</fullName>
    </submittedName>
</protein>
<keyword evidence="1" id="KW-0805">Transcription regulation</keyword>
<evidence type="ECO:0000256" key="1">
    <source>
        <dbReference type="ARBA" id="ARBA00023015"/>
    </source>
</evidence>
<organism evidence="4 5">
    <name type="scientific">Halonotius terrestris</name>
    <dbReference type="NCBI Taxonomy" id="2487750"/>
    <lineage>
        <taxon>Archaea</taxon>
        <taxon>Methanobacteriati</taxon>
        <taxon>Methanobacteriota</taxon>
        <taxon>Stenosarchaea group</taxon>
        <taxon>Halobacteria</taxon>
        <taxon>Halobacteriales</taxon>
        <taxon>Haloferacaceae</taxon>
        <taxon>Halonotius</taxon>
    </lineage>
</organism>
<proteinExistence type="predicted"/>
<dbReference type="PANTHER" id="PTHR34236:SF1">
    <property type="entry name" value="DIMETHYL SULFOXIDE REDUCTASE TRANSCRIPTIONAL ACTIVATOR"/>
    <property type="match status" value="1"/>
</dbReference>
<evidence type="ECO:0000313" key="5">
    <source>
        <dbReference type="Proteomes" id="UP000705823"/>
    </source>
</evidence>
<dbReference type="InterPro" id="IPR036388">
    <property type="entry name" value="WH-like_DNA-bd_sf"/>
</dbReference>
<comment type="caution">
    <text evidence="4">The sequence shown here is derived from an EMBL/GenBank/DDBJ whole genome shotgun (WGS) entry which is preliminary data.</text>
</comment>
<feature type="domain" description="HTH bat-type" evidence="3">
    <location>
        <begin position="155"/>
        <end position="206"/>
    </location>
</feature>
<gene>
    <name evidence="4" type="ORF">EGH24_09910</name>
</gene>
<dbReference type="AlphaFoldDB" id="A0A8J8PAQ9"/>
<dbReference type="RefSeq" id="WP_142979992.1">
    <property type="nucleotide sequence ID" value="NZ_RKLU01000004.1"/>
</dbReference>
<dbReference type="PANTHER" id="PTHR34236">
    <property type="entry name" value="DIMETHYL SULFOXIDE REDUCTASE TRANSCRIPTIONAL ACTIVATOR"/>
    <property type="match status" value="1"/>
</dbReference>
<dbReference type="Proteomes" id="UP000705823">
    <property type="component" value="Unassembled WGS sequence"/>
</dbReference>
<evidence type="ECO:0000256" key="2">
    <source>
        <dbReference type="ARBA" id="ARBA00023163"/>
    </source>
</evidence>
<evidence type="ECO:0000313" key="4">
    <source>
        <dbReference type="EMBL" id="TQQ79800.1"/>
    </source>
</evidence>
<accession>A0A8J8PAQ9</accession>
<dbReference type="OrthoDB" id="168808at2157"/>
<name>A0A8J8PAQ9_9EURY</name>
<reference evidence="4" key="1">
    <citation type="submission" date="2019-02" db="EMBL/GenBank/DDBJ databases">
        <title>Halonotius sp. a new haloarchaeum isolated from saline soil.</title>
        <authorList>
            <person name="Duran-Viseras A."/>
            <person name="Sanchez-Porro C."/>
            <person name="Ventosa A."/>
        </authorList>
    </citation>
    <scope>NUCLEOTIDE SEQUENCE</scope>
    <source>
        <strain evidence="4">F15B</strain>
    </source>
</reference>
<dbReference type="InterPro" id="IPR007050">
    <property type="entry name" value="HTH_bacterioopsin"/>
</dbReference>
<dbReference type="Gene3D" id="1.10.10.10">
    <property type="entry name" value="Winged helix-like DNA-binding domain superfamily/Winged helix DNA-binding domain"/>
    <property type="match status" value="1"/>
</dbReference>
<keyword evidence="2" id="KW-0804">Transcription</keyword>